<dbReference type="Pfam" id="PF20635">
    <property type="entry name" value="SMN_YG-box"/>
    <property type="match status" value="1"/>
</dbReference>
<dbReference type="AlphaFoldDB" id="A0A8T0EPK9"/>
<comment type="caution">
    <text evidence="11">The sequence shown here is derived from an EMBL/GenBank/DDBJ whole genome shotgun (WGS) entry which is preliminary data.</text>
</comment>
<keyword evidence="3 9" id="KW-0436">Ligase</keyword>
<evidence type="ECO:0000256" key="9">
    <source>
        <dbReference type="RuleBase" id="RU363036"/>
    </source>
</evidence>
<dbReference type="CDD" id="cd22852">
    <property type="entry name" value="SMN_C"/>
    <property type="match status" value="1"/>
</dbReference>
<dbReference type="InterPro" id="IPR002305">
    <property type="entry name" value="aa-tRNA-synth_Ic"/>
</dbReference>
<sequence>MWICASRFRSLAKNFKYSLNQKKCISTVFSGIQPTGVPHLGNYFGAIKKWSLLQNEGKNCVFSVVDLHSITLPQNPLVLRHNIHLVTACLLASGINPNLSIFFLQSQVPQHTELAWILGCLTTMARLTHLPQYKEKSGSTENIPLGLYIYPILQSADILMYKANEVPVGEDQLQHIQLSQHLAKLFNNRYGKIPIFRLSDENCARIKSLRQPDKKMSKSDSNIRNRIEITDPPDVMLKRIKEAVTDMTSAVTYDADQRPGDIKSLDWDDSELRRAYAIAFNNKNTDERGKNLPPRGKKKRNWKVGDYCRTIYAGDCLYYEAKIISLNGDFCTVEFVGYGDKADVDLLELKPSNGEVARKYQIAESKIDSFAYDDSVEEFSEISEEIDTSCNSGKKEKKRCAKKSTNNATLDRTRYEATFHQHYSGSAAQAPSTSTPANLPFMPSPVPMPQNSVLPPPPMMPQCPSIADNPTLAAMLSAWYLSGYYTGLRSASMNHGCHHCCNHSSHCNRQ</sequence>
<name>A0A8T0EPK9_ARGBR</name>
<dbReference type="CDD" id="cd00806">
    <property type="entry name" value="TrpRS_core"/>
    <property type="match status" value="1"/>
</dbReference>
<dbReference type="EC" id="6.1.1.2" evidence="2"/>
<evidence type="ECO:0000259" key="10">
    <source>
        <dbReference type="PROSITE" id="PS50304"/>
    </source>
</evidence>
<reference evidence="11" key="2">
    <citation type="submission" date="2020-06" db="EMBL/GenBank/DDBJ databases">
        <authorList>
            <person name="Sheffer M."/>
        </authorList>
    </citation>
    <scope>NUCLEOTIDE SEQUENCE</scope>
</reference>
<dbReference type="Pfam" id="PF00579">
    <property type="entry name" value="tRNA-synt_1b"/>
    <property type="match status" value="1"/>
</dbReference>
<evidence type="ECO:0000256" key="3">
    <source>
        <dbReference type="ARBA" id="ARBA00022598"/>
    </source>
</evidence>
<evidence type="ECO:0000256" key="8">
    <source>
        <dbReference type="ARBA" id="ARBA00030268"/>
    </source>
</evidence>
<dbReference type="Gene3D" id="3.40.50.620">
    <property type="entry name" value="HUPs"/>
    <property type="match status" value="1"/>
</dbReference>
<dbReference type="SMART" id="SM00333">
    <property type="entry name" value="TUDOR"/>
    <property type="match status" value="1"/>
</dbReference>
<comment type="similarity">
    <text evidence="1 9">Belongs to the class-I aminoacyl-tRNA synthetase family.</text>
</comment>
<proteinExistence type="inferred from homology"/>
<keyword evidence="6 9" id="KW-0648">Protein biosynthesis</keyword>
<dbReference type="PANTHER" id="PTHR43766:SF1">
    <property type="entry name" value="TRYPTOPHAN--TRNA LIGASE, MITOCHONDRIAL"/>
    <property type="match status" value="1"/>
</dbReference>
<dbReference type="SUPFAM" id="SSF63748">
    <property type="entry name" value="Tudor/PWWP/MBT"/>
    <property type="match status" value="1"/>
</dbReference>
<dbReference type="GO" id="GO:0070183">
    <property type="term" value="P:mitochondrial tryptophanyl-tRNA aminoacylation"/>
    <property type="evidence" value="ECO:0007669"/>
    <property type="project" value="TreeGrafter"/>
</dbReference>
<dbReference type="SUPFAM" id="SSF52374">
    <property type="entry name" value="Nucleotidylyl transferase"/>
    <property type="match status" value="1"/>
</dbReference>
<evidence type="ECO:0000256" key="6">
    <source>
        <dbReference type="ARBA" id="ARBA00022917"/>
    </source>
</evidence>
<dbReference type="Proteomes" id="UP000807504">
    <property type="component" value="Unassembled WGS sequence"/>
</dbReference>
<dbReference type="PRINTS" id="PR01039">
    <property type="entry name" value="TRNASYNTHTRP"/>
</dbReference>
<gene>
    <name evidence="11" type="ORF">HNY73_014114</name>
</gene>
<evidence type="ECO:0000256" key="5">
    <source>
        <dbReference type="ARBA" id="ARBA00022840"/>
    </source>
</evidence>
<keyword evidence="4 9" id="KW-0547">Nucleotide-binding</keyword>
<evidence type="ECO:0000256" key="4">
    <source>
        <dbReference type="ARBA" id="ARBA00022741"/>
    </source>
</evidence>
<dbReference type="InterPro" id="IPR014729">
    <property type="entry name" value="Rossmann-like_a/b/a_fold"/>
</dbReference>
<protein>
    <recommendedName>
        <fullName evidence="2">tryptophan--tRNA ligase</fullName>
        <ecNumber evidence="2">6.1.1.2</ecNumber>
    </recommendedName>
    <alternativeName>
        <fullName evidence="8">Tryptophanyl-tRNA synthetase</fullName>
    </alternativeName>
</protein>
<dbReference type="NCBIfam" id="TIGR00233">
    <property type="entry name" value="trpS"/>
    <property type="match status" value="1"/>
</dbReference>
<dbReference type="PANTHER" id="PTHR43766">
    <property type="entry name" value="TRYPTOPHAN--TRNA LIGASE, MITOCHONDRIAL"/>
    <property type="match status" value="1"/>
</dbReference>
<feature type="domain" description="Tudor" evidence="10">
    <location>
        <begin position="301"/>
        <end position="359"/>
    </location>
</feature>
<evidence type="ECO:0000256" key="7">
    <source>
        <dbReference type="ARBA" id="ARBA00023146"/>
    </source>
</evidence>
<keyword evidence="5 9" id="KW-0067">ATP-binding</keyword>
<organism evidence="11 12">
    <name type="scientific">Argiope bruennichi</name>
    <name type="common">Wasp spider</name>
    <name type="synonym">Aranea bruennichi</name>
    <dbReference type="NCBI Taxonomy" id="94029"/>
    <lineage>
        <taxon>Eukaryota</taxon>
        <taxon>Metazoa</taxon>
        <taxon>Ecdysozoa</taxon>
        <taxon>Arthropoda</taxon>
        <taxon>Chelicerata</taxon>
        <taxon>Arachnida</taxon>
        <taxon>Araneae</taxon>
        <taxon>Araneomorphae</taxon>
        <taxon>Entelegynae</taxon>
        <taxon>Araneoidea</taxon>
        <taxon>Araneidae</taxon>
        <taxon>Argiope</taxon>
    </lineage>
</organism>
<dbReference type="GO" id="GO:0005759">
    <property type="term" value="C:mitochondrial matrix"/>
    <property type="evidence" value="ECO:0007669"/>
    <property type="project" value="TreeGrafter"/>
</dbReference>
<dbReference type="GO" id="GO:0005524">
    <property type="term" value="F:ATP binding"/>
    <property type="evidence" value="ECO:0007669"/>
    <property type="project" value="UniProtKB-KW"/>
</dbReference>
<dbReference type="PROSITE" id="PS00178">
    <property type="entry name" value="AA_TRNA_LIGASE_I"/>
    <property type="match status" value="1"/>
</dbReference>
<dbReference type="GO" id="GO:0004830">
    <property type="term" value="F:tryptophan-tRNA ligase activity"/>
    <property type="evidence" value="ECO:0007669"/>
    <property type="project" value="UniProtKB-EC"/>
</dbReference>
<dbReference type="Gene3D" id="1.10.240.10">
    <property type="entry name" value="Tyrosyl-Transfer RNA Synthetase"/>
    <property type="match status" value="1"/>
</dbReference>
<dbReference type="InterPro" id="IPR001412">
    <property type="entry name" value="aa-tRNA-synth_I_CS"/>
</dbReference>
<keyword evidence="7 9" id="KW-0030">Aminoacyl-tRNA synthetase</keyword>
<keyword evidence="12" id="KW-1185">Reference proteome</keyword>
<reference evidence="11" key="1">
    <citation type="journal article" date="2020" name="bioRxiv">
        <title>Chromosome-level reference genome of the European wasp spider Argiope bruennichi: a resource for studies on range expansion and evolutionary adaptation.</title>
        <authorList>
            <person name="Sheffer M.M."/>
            <person name="Hoppe A."/>
            <person name="Krehenwinkel H."/>
            <person name="Uhl G."/>
            <person name="Kuss A.W."/>
            <person name="Jensen L."/>
            <person name="Jensen C."/>
            <person name="Gillespie R.G."/>
            <person name="Hoff K.J."/>
            <person name="Prost S."/>
        </authorList>
    </citation>
    <scope>NUCLEOTIDE SEQUENCE</scope>
</reference>
<evidence type="ECO:0000313" key="11">
    <source>
        <dbReference type="EMBL" id="KAF8777204.1"/>
    </source>
</evidence>
<dbReference type="PROSITE" id="PS50304">
    <property type="entry name" value="TUDOR"/>
    <property type="match status" value="1"/>
</dbReference>
<dbReference type="InterPro" id="IPR002306">
    <property type="entry name" value="Trp-tRNA-ligase"/>
</dbReference>
<dbReference type="Gene3D" id="2.30.30.140">
    <property type="match status" value="1"/>
</dbReference>
<dbReference type="InterPro" id="IPR002999">
    <property type="entry name" value="Tudor"/>
</dbReference>
<dbReference type="InterPro" id="IPR047313">
    <property type="entry name" value="SMN_C"/>
</dbReference>
<evidence type="ECO:0000256" key="2">
    <source>
        <dbReference type="ARBA" id="ARBA00013161"/>
    </source>
</evidence>
<dbReference type="InterPro" id="IPR050203">
    <property type="entry name" value="Trp-tRNA_synthetase"/>
</dbReference>
<dbReference type="EMBL" id="JABXBU010002072">
    <property type="protein sequence ID" value="KAF8777204.1"/>
    <property type="molecule type" value="Genomic_DNA"/>
</dbReference>
<evidence type="ECO:0000313" key="12">
    <source>
        <dbReference type="Proteomes" id="UP000807504"/>
    </source>
</evidence>
<accession>A0A8T0EPK9</accession>
<evidence type="ECO:0000256" key="1">
    <source>
        <dbReference type="ARBA" id="ARBA00005594"/>
    </source>
</evidence>